<feature type="signal peptide" evidence="2">
    <location>
        <begin position="1"/>
        <end position="24"/>
    </location>
</feature>
<evidence type="ECO:0000256" key="2">
    <source>
        <dbReference type="SAM" id="SignalP"/>
    </source>
</evidence>
<feature type="transmembrane region" description="Helical" evidence="1">
    <location>
        <begin position="445"/>
        <end position="468"/>
    </location>
</feature>
<dbReference type="EMBL" id="JBHRYJ010000002">
    <property type="protein sequence ID" value="MFC3675932.1"/>
    <property type="molecule type" value="Genomic_DNA"/>
</dbReference>
<proteinExistence type="predicted"/>
<feature type="transmembrane region" description="Helical" evidence="1">
    <location>
        <begin position="131"/>
        <end position="156"/>
    </location>
</feature>
<gene>
    <name evidence="3" type="ORF">ACFOOQ_10290</name>
</gene>
<feature type="transmembrane region" description="Helical" evidence="1">
    <location>
        <begin position="199"/>
        <end position="226"/>
    </location>
</feature>
<name>A0ABV7VFU8_9PROT</name>
<feature type="transmembrane region" description="Helical" evidence="1">
    <location>
        <begin position="246"/>
        <end position="267"/>
    </location>
</feature>
<reference evidence="4" key="1">
    <citation type="journal article" date="2019" name="Int. J. Syst. Evol. Microbiol.">
        <title>The Global Catalogue of Microorganisms (GCM) 10K type strain sequencing project: providing services to taxonomists for standard genome sequencing and annotation.</title>
        <authorList>
            <consortium name="The Broad Institute Genomics Platform"/>
            <consortium name="The Broad Institute Genome Sequencing Center for Infectious Disease"/>
            <person name="Wu L."/>
            <person name="Ma J."/>
        </authorList>
    </citation>
    <scope>NUCLEOTIDE SEQUENCE [LARGE SCALE GENOMIC DNA]</scope>
    <source>
        <strain evidence="4">KCTC 42182</strain>
    </source>
</reference>
<accession>A0ABV7VFU8</accession>
<keyword evidence="2" id="KW-0732">Signal</keyword>
<dbReference type="Proteomes" id="UP001595711">
    <property type="component" value="Unassembled WGS sequence"/>
</dbReference>
<dbReference type="RefSeq" id="WP_379725593.1">
    <property type="nucleotide sequence ID" value="NZ_JBHRYJ010000002.1"/>
</dbReference>
<evidence type="ECO:0000256" key="1">
    <source>
        <dbReference type="SAM" id="Phobius"/>
    </source>
</evidence>
<feature type="transmembrane region" description="Helical" evidence="1">
    <location>
        <begin position="34"/>
        <end position="58"/>
    </location>
</feature>
<sequence>MILPMIRSAGAAAILLCVALPAQAAAVDGASMGLVWGIPFAGILLSIALFPLIAPAFWHHHYGKIAAVWGLAFLVPFALQSGLGGAAHVVLEVALHEYLPFTILLLSLFTIAGGVRIVGNLHGSPSLNTGLLAAGTVLASWMGTTGAAMLLVRPLLNANDNRYHRTHVFVFFIFLVANVGGALTPLGDPPLFLGFLQGVSFFWTFEAMLAPTLLVSVILLAVFYLVDRYFYVKEGVTRDPTPDTPIRIQGGLNIFLLVGVIGAVLMSGSWQPHFSLDVWGIEVKPQNLARDAILLGLTILSLVITRRETREGNGFNWEPIVEVAKLFAGIFLTIVPVIAILRAGEHGALHDIITLATDAQGGPRDEMYFWLTGVLSGFLDNAPTYLVFFNMAGGDAKALMGPMASTLLAISMGAVYMGALTYIGNAPNFMVKAIAEQAGVRMPSFFGFMAWSVPVLLPVFALVTWLWLL</sequence>
<dbReference type="InterPro" id="IPR031566">
    <property type="entry name" value="CitMHS_2"/>
</dbReference>
<evidence type="ECO:0000313" key="4">
    <source>
        <dbReference type="Proteomes" id="UP001595711"/>
    </source>
</evidence>
<comment type="caution">
    <text evidence="3">The sequence shown here is derived from an EMBL/GenBank/DDBJ whole genome shotgun (WGS) entry which is preliminary data.</text>
</comment>
<keyword evidence="4" id="KW-1185">Reference proteome</keyword>
<feature type="transmembrane region" description="Helical" evidence="1">
    <location>
        <begin position="288"/>
        <end position="306"/>
    </location>
</feature>
<feature type="transmembrane region" description="Helical" evidence="1">
    <location>
        <begin position="65"/>
        <end position="86"/>
    </location>
</feature>
<feature type="transmembrane region" description="Helical" evidence="1">
    <location>
        <begin position="168"/>
        <end position="187"/>
    </location>
</feature>
<keyword evidence="1" id="KW-0812">Transmembrane</keyword>
<keyword evidence="1" id="KW-1133">Transmembrane helix</keyword>
<keyword evidence="1" id="KW-0472">Membrane</keyword>
<feature type="transmembrane region" description="Helical" evidence="1">
    <location>
        <begin position="98"/>
        <end position="119"/>
    </location>
</feature>
<protein>
    <submittedName>
        <fullName evidence="3">Sodium:proton antiporter</fullName>
    </submittedName>
</protein>
<organism evidence="3 4">
    <name type="scientific">Ferrovibrio xuzhouensis</name>
    <dbReference type="NCBI Taxonomy" id="1576914"/>
    <lineage>
        <taxon>Bacteria</taxon>
        <taxon>Pseudomonadati</taxon>
        <taxon>Pseudomonadota</taxon>
        <taxon>Alphaproteobacteria</taxon>
        <taxon>Rhodospirillales</taxon>
        <taxon>Rhodospirillaceae</taxon>
        <taxon>Ferrovibrio</taxon>
    </lineage>
</organism>
<feature type="transmembrane region" description="Helical" evidence="1">
    <location>
        <begin position="326"/>
        <end position="344"/>
    </location>
</feature>
<feature type="transmembrane region" description="Helical" evidence="1">
    <location>
        <begin position="368"/>
        <end position="391"/>
    </location>
</feature>
<dbReference type="Pfam" id="PF16980">
    <property type="entry name" value="CitMHS_2"/>
    <property type="match status" value="1"/>
</dbReference>
<feature type="transmembrane region" description="Helical" evidence="1">
    <location>
        <begin position="403"/>
        <end position="424"/>
    </location>
</feature>
<feature type="chain" id="PRO_5045180279" evidence="2">
    <location>
        <begin position="25"/>
        <end position="469"/>
    </location>
</feature>
<evidence type="ECO:0000313" key="3">
    <source>
        <dbReference type="EMBL" id="MFC3675932.1"/>
    </source>
</evidence>